<reference evidence="3 4" key="2">
    <citation type="journal article" date="2016" name="Science">
        <title>A bacterium that degrades and assimilates poly(ethylene terephthalate).</title>
        <authorList>
            <person name="Yoshida S."/>
            <person name="Hiraga K."/>
            <person name="Takehana T."/>
            <person name="Taniguchi I."/>
            <person name="Yamaji H."/>
            <person name="Maeda Y."/>
            <person name="Toyohara K."/>
            <person name="Miyamoto K."/>
            <person name="Kimura Y."/>
            <person name="Oda K."/>
        </authorList>
    </citation>
    <scope>NUCLEOTIDE SEQUENCE [LARGE SCALE GENOMIC DNA]</scope>
    <source>
        <strain evidence="4">NBRC 110686 / TISTR 2288 / 201-F6</strain>
    </source>
</reference>
<dbReference type="Proteomes" id="UP000037660">
    <property type="component" value="Unassembled WGS sequence"/>
</dbReference>
<sequence>MADAPSPQRSYRAACPNCGAPVDFRSPASAFAVCSYCRSTIVRDGEALRRTGQAAELFDDHSPLQLGASGTYLGRPFTLVGRLQYRTDQGTWNEWHALFDAGPDGQPRPAWLSEDNGRYVLALEAPLGEAAPPAEALVAGQRLTLAGQAWSVASVVEATLIAAQGELPAPPVTGRPFTVADLRNVRDEVATLDYGEPAAPRWSLGRPVALSELAMRGLAEASEKTLGGRGVSCPNCGAALQVTLESTQSIVCTECKAVVDVSGGVGAELSHYVQENAQDGGTPQIPLGRTGTLAIAGRGGTPQPLPWQVVGYVERCEVPEDPEDEQVVWREYLLYHRSEGFAFLVDAEDGWSWTAPLTGVPELRGDAARWRGEDYRKLYDYQGKVTYVLGEFYWKLARDERTFNTDYAGTGAASRKRLNRERTGEGRTQEIVWSAGETMAAETVRRAFQLPEAAAAALRRDATPTSTNASSLLAKLFFWAFVIVVLLILFRCSGDDECDGLRERYGAASAEYQNCQASNRARTGGGSYGGFSSGGSHK</sequence>
<feature type="transmembrane region" description="Helical" evidence="1">
    <location>
        <begin position="476"/>
        <end position="494"/>
    </location>
</feature>
<organism evidence="3 4">
    <name type="scientific">Piscinibacter sakaiensis</name>
    <name type="common">Ideonella sakaiensis</name>
    <dbReference type="NCBI Taxonomy" id="1547922"/>
    <lineage>
        <taxon>Bacteria</taxon>
        <taxon>Pseudomonadati</taxon>
        <taxon>Pseudomonadota</taxon>
        <taxon>Betaproteobacteria</taxon>
        <taxon>Burkholderiales</taxon>
        <taxon>Sphaerotilaceae</taxon>
        <taxon>Piscinibacter</taxon>
    </lineage>
</organism>
<dbReference type="AlphaFoldDB" id="A0A0K8NYM7"/>
<dbReference type="OrthoDB" id="228033at2"/>
<evidence type="ECO:0000259" key="2">
    <source>
        <dbReference type="Pfam" id="PF13785"/>
    </source>
</evidence>
<protein>
    <recommendedName>
        <fullName evidence="2">DUF4178 domain-containing protein</fullName>
    </recommendedName>
</protein>
<keyword evidence="1" id="KW-1133">Transmembrane helix</keyword>
<evidence type="ECO:0000313" key="3">
    <source>
        <dbReference type="EMBL" id="GAP35486.1"/>
    </source>
</evidence>
<comment type="caution">
    <text evidence="3">The sequence shown here is derived from an EMBL/GenBank/DDBJ whole genome shotgun (WGS) entry which is preliminary data.</text>
</comment>
<keyword evidence="1" id="KW-0812">Transmembrane</keyword>
<dbReference type="RefSeq" id="WP_054019528.1">
    <property type="nucleotide sequence ID" value="NZ_BBYR01000023.1"/>
</dbReference>
<feature type="domain" description="DUF4178" evidence="2">
    <location>
        <begin position="65"/>
        <end position="208"/>
    </location>
</feature>
<feature type="domain" description="DUF4178" evidence="2">
    <location>
        <begin position="306"/>
        <end position="439"/>
    </location>
</feature>
<name>A0A0K8NYM7_PISS1</name>
<proteinExistence type="predicted"/>
<reference evidence="4" key="1">
    <citation type="submission" date="2015-07" db="EMBL/GenBank/DDBJ databases">
        <title>Discovery of a poly(ethylene terephthalate assimilation.</title>
        <authorList>
            <person name="Yoshida S."/>
            <person name="Hiraga K."/>
            <person name="Takehana T."/>
            <person name="Taniguchi I."/>
            <person name="Yamaji H."/>
            <person name="Maeda Y."/>
            <person name="Toyohara K."/>
            <person name="Miyamoto K."/>
            <person name="Kimura Y."/>
            <person name="Oda K."/>
        </authorList>
    </citation>
    <scope>NUCLEOTIDE SEQUENCE [LARGE SCALE GENOMIC DNA]</scope>
    <source>
        <strain evidence="4">NBRC 110686 / TISTR 2288 / 201-F6</strain>
    </source>
</reference>
<dbReference type="EMBL" id="BBYR01000023">
    <property type="protein sequence ID" value="GAP35486.1"/>
    <property type="molecule type" value="Genomic_DNA"/>
</dbReference>
<dbReference type="STRING" id="1547922.ISF6_1259"/>
<dbReference type="Pfam" id="PF13785">
    <property type="entry name" value="DUF4178"/>
    <property type="match status" value="2"/>
</dbReference>
<keyword evidence="4" id="KW-1185">Reference proteome</keyword>
<evidence type="ECO:0000313" key="4">
    <source>
        <dbReference type="Proteomes" id="UP000037660"/>
    </source>
</evidence>
<accession>A0A0K8NYM7</accession>
<gene>
    <name evidence="3" type="ORF">ISF6_1259</name>
</gene>
<keyword evidence="1" id="KW-0472">Membrane</keyword>
<dbReference type="InterPro" id="IPR025235">
    <property type="entry name" value="DUF4178"/>
</dbReference>
<evidence type="ECO:0000256" key="1">
    <source>
        <dbReference type="SAM" id="Phobius"/>
    </source>
</evidence>